<keyword evidence="5" id="KW-1185">Reference proteome</keyword>
<dbReference type="GO" id="GO:0009272">
    <property type="term" value="P:fungal-type cell wall biogenesis"/>
    <property type="evidence" value="ECO:0007669"/>
    <property type="project" value="UniProtKB-ARBA"/>
</dbReference>
<proteinExistence type="predicted"/>
<dbReference type="GO" id="GO:0005975">
    <property type="term" value="P:carbohydrate metabolic process"/>
    <property type="evidence" value="ECO:0007669"/>
    <property type="project" value="InterPro"/>
</dbReference>
<sequence>MNTNLCRTSNSFSTEIPTAKTSTTSFSLAPTAAPALFKNNFSWAPAPFSAAPGAPIWTQYFSQFAPSLPIQDITVCTGPTSNAWGATFDDGPSENTHVALEYFQTVGMQATFWVIGSNILNFPDVVANTFQSGHQIGSHTWSHPDLVTLSDDQVIAELVYGCKAIQEVTGVYPKYFRPPYGSIDDRVRSLAASMGLQSVTWAVDTQDWSYVGTGNMYLVPQAFKSWLNQGVILPISLEHDLFPETVAVVQQSMDLLINSGRIIKTVAECIGDSDPYGNGVLQSFFSSGLFESK</sequence>
<dbReference type="EMBL" id="MCGO01000029">
    <property type="protein sequence ID" value="ORY42230.1"/>
    <property type="molecule type" value="Genomic_DNA"/>
</dbReference>
<dbReference type="Gene3D" id="3.20.20.370">
    <property type="entry name" value="Glycoside hydrolase/deacetylase"/>
    <property type="match status" value="1"/>
</dbReference>
<reference evidence="4 5" key="1">
    <citation type="submission" date="2016-07" db="EMBL/GenBank/DDBJ databases">
        <title>Pervasive Adenine N6-methylation of Active Genes in Fungi.</title>
        <authorList>
            <consortium name="DOE Joint Genome Institute"/>
            <person name="Mondo S.J."/>
            <person name="Dannebaum R.O."/>
            <person name="Kuo R.C."/>
            <person name="Labutti K."/>
            <person name="Haridas S."/>
            <person name="Kuo A."/>
            <person name="Salamov A."/>
            <person name="Ahrendt S.R."/>
            <person name="Lipzen A."/>
            <person name="Sullivan W."/>
            <person name="Andreopoulos W.B."/>
            <person name="Clum A."/>
            <person name="Lindquist E."/>
            <person name="Daum C."/>
            <person name="Ramamoorthy G.K."/>
            <person name="Gryganskyi A."/>
            <person name="Culley D."/>
            <person name="Magnuson J.K."/>
            <person name="James T.Y."/>
            <person name="O'Malley M.A."/>
            <person name="Stajich J.E."/>
            <person name="Spatafora J.W."/>
            <person name="Visel A."/>
            <person name="Grigoriev I.V."/>
        </authorList>
    </citation>
    <scope>NUCLEOTIDE SEQUENCE [LARGE SCALE GENOMIC DNA]</scope>
    <source>
        <strain evidence="4 5">JEL800</strain>
    </source>
</reference>
<dbReference type="GO" id="GO:0016020">
    <property type="term" value="C:membrane"/>
    <property type="evidence" value="ECO:0007669"/>
    <property type="project" value="TreeGrafter"/>
</dbReference>
<dbReference type="InterPro" id="IPR011330">
    <property type="entry name" value="Glyco_hydro/deAcase_b/a-brl"/>
</dbReference>
<feature type="domain" description="NodB homology" evidence="3">
    <location>
        <begin position="82"/>
        <end position="264"/>
    </location>
</feature>
<dbReference type="STRING" id="329046.A0A1Y2C5A9"/>
<comment type="caution">
    <text evidence="4">The sequence shown here is derived from an EMBL/GenBank/DDBJ whole genome shotgun (WGS) entry which is preliminary data.</text>
</comment>
<accession>A0A1Y2C5A9</accession>
<dbReference type="InterPro" id="IPR050248">
    <property type="entry name" value="Polysacc_deacetylase_ArnD"/>
</dbReference>
<protein>
    <submittedName>
        <fullName evidence="4">Glycoside hydrolase/deacetylase</fullName>
    </submittedName>
</protein>
<dbReference type="AlphaFoldDB" id="A0A1Y2C5A9"/>
<dbReference type="PANTHER" id="PTHR10587:SF133">
    <property type="entry name" value="CHITIN DEACETYLASE 1-RELATED"/>
    <property type="match status" value="1"/>
</dbReference>
<evidence type="ECO:0000256" key="2">
    <source>
        <dbReference type="ARBA" id="ARBA00022801"/>
    </source>
</evidence>
<evidence type="ECO:0000313" key="4">
    <source>
        <dbReference type="EMBL" id="ORY42230.1"/>
    </source>
</evidence>
<dbReference type="PANTHER" id="PTHR10587">
    <property type="entry name" value="GLYCOSYL TRANSFERASE-RELATED"/>
    <property type="match status" value="1"/>
</dbReference>
<keyword evidence="1" id="KW-0479">Metal-binding</keyword>
<organism evidence="4 5">
    <name type="scientific">Rhizoclosmatium globosum</name>
    <dbReference type="NCBI Taxonomy" id="329046"/>
    <lineage>
        <taxon>Eukaryota</taxon>
        <taxon>Fungi</taxon>
        <taxon>Fungi incertae sedis</taxon>
        <taxon>Chytridiomycota</taxon>
        <taxon>Chytridiomycota incertae sedis</taxon>
        <taxon>Chytridiomycetes</taxon>
        <taxon>Chytridiales</taxon>
        <taxon>Chytriomycetaceae</taxon>
        <taxon>Rhizoclosmatium</taxon>
    </lineage>
</organism>
<name>A0A1Y2C5A9_9FUNG</name>
<dbReference type="SUPFAM" id="SSF88713">
    <property type="entry name" value="Glycoside hydrolase/deacetylase"/>
    <property type="match status" value="1"/>
</dbReference>
<dbReference type="GO" id="GO:0046872">
    <property type="term" value="F:metal ion binding"/>
    <property type="evidence" value="ECO:0007669"/>
    <property type="project" value="UniProtKB-KW"/>
</dbReference>
<dbReference type="OrthoDB" id="5547340at2759"/>
<keyword evidence="2 4" id="KW-0378">Hydrolase</keyword>
<dbReference type="PROSITE" id="PS51677">
    <property type="entry name" value="NODB"/>
    <property type="match status" value="1"/>
</dbReference>
<dbReference type="Pfam" id="PF01522">
    <property type="entry name" value="Polysacc_deac_1"/>
    <property type="match status" value="1"/>
</dbReference>
<gene>
    <name evidence="4" type="ORF">BCR33DRAFT_786449</name>
</gene>
<evidence type="ECO:0000256" key="1">
    <source>
        <dbReference type="ARBA" id="ARBA00022723"/>
    </source>
</evidence>
<evidence type="ECO:0000259" key="3">
    <source>
        <dbReference type="PROSITE" id="PS51677"/>
    </source>
</evidence>
<evidence type="ECO:0000313" key="5">
    <source>
        <dbReference type="Proteomes" id="UP000193642"/>
    </source>
</evidence>
<dbReference type="GO" id="GO:0004099">
    <property type="term" value="F:chitin deacetylase activity"/>
    <property type="evidence" value="ECO:0007669"/>
    <property type="project" value="UniProtKB-ARBA"/>
</dbReference>
<dbReference type="Proteomes" id="UP000193642">
    <property type="component" value="Unassembled WGS sequence"/>
</dbReference>
<dbReference type="InterPro" id="IPR002509">
    <property type="entry name" value="NODB_dom"/>
</dbReference>